<dbReference type="CDD" id="cd00241">
    <property type="entry name" value="DOMON_like"/>
    <property type="match status" value="1"/>
</dbReference>
<dbReference type="InterPro" id="IPR029052">
    <property type="entry name" value="Metallo-depent_PP-like"/>
</dbReference>
<protein>
    <submittedName>
        <fullName evidence="4">Calcineurin-like phosphoesterase superfamily domain protein</fullName>
    </submittedName>
</protein>
<dbReference type="GO" id="GO:0016787">
    <property type="term" value="F:hydrolase activity"/>
    <property type="evidence" value="ECO:0007669"/>
    <property type="project" value="InterPro"/>
</dbReference>
<gene>
    <name evidence="4" type="ORF">Mal64_34270</name>
</gene>
<comment type="caution">
    <text evidence="4">The sequence shown here is derived from an EMBL/GenBank/DDBJ whole genome shotgun (WGS) entry which is preliminary data.</text>
</comment>
<dbReference type="EMBL" id="SJPQ01000004">
    <property type="protein sequence ID" value="TWT86600.1"/>
    <property type="molecule type" value="Genomic_DNA"/>
</dbReference>
<dbReference type="InterPro" id="IPR051918">
    <property type="entry name" value="STPP_CPPED1"/>
</dbReference>
<dbReference type="SUPFAM" id="SSF56300">
    <property type="entry name" value="Metallo-dependent phosphatases"/>
    <property type="match status" value="1"/>
</dbReference>
<name>A0A5C5ZHK3_9BACT</name>
<dbReference type="Proteomes" id="UP000315440">
    <property type="component" value="Unassembled WGS sequence"/>
</dbReference>
<organism evidence="4 5">
    <name type="scientific">Pseudobythopirellula maris</name>
    <dbReference type="NCBI Taxonomy" id="2527991"/>
    <lineage>
        <taxon>Bacteria</taxon>
        <taxon>Pseudomonadati</taxon>
        <taxon>Planctomycetota</taxon>
        <taxon>Planctomycetia</taxon>
        <taxon>Pirellulales</taxon>
        <taxon>Lacipirellulaceae</taxon>
        <taxon>Pseudobythopirellula</taxon>
    </lineage>
</organism>
<dbReference type="SUPFAM" id="SSF49344">
    <property type="entry name" value="CBD9-like"/>
    <property type="match status" value="1"/>
</dbReference>
<evidence type="ECO:0000259" key="3">
    <source>
        <dbReference type="Pfam" id="PF00149"/>
    </source>
</evidence>
<dbReference type="Gene3D" id="3.60.21.10">
    <property type="match status" value="1"/>
</dbReference>
<dbReference type="OrthoDB" id="211986at2"/>
<feature type="domain" description="Calcineurin-like phosphoesterase" evidence="3">
    <location>
        <begin position="93"/>
        <end position="258"/>
    </location>
</feature>
<evidence type="ECO:0000256" key="1">
    <source>
        <dbReference type="SAM" id="MobiDB-lite"/>
    </source>
</evidence>
<accession>A0A5C5ZHK3</accession>
<dbReference type="Pfam" id="PF00149">
    <property type="entry name" value="Metallophos"/>
    <property type="match status" value="1"/>
</dbReference>
<dbReference type="PANTHER" id="PTHR43143">
    <property type="entry name" value="METALLOPHOSPHOESTERASE, CALCINEURIN SUPERFAMILY"/>
    <property type="match status" value="1"/>
</dbReference>
<reference evidence="4 5" key="1">
    <citation type="submission" date="2019-02" db="EMBL/GenBank/DDBJ databases">
        <title>Deep-cultivation of Planctomycetes and their phenomic and genomic characterization uncovers novel biology.</title>
        <authorList>
            <person name="Wiegand S."/>
            <person name="Jogler M."/>
            <person name="Boedeker C."/>
            <person name="Pinto D."/>
            <person name="Vollmers J."/>
            <person name="Rivas-Marin E."/>
            <person name="Kohn T."/>
            <person name="Peeters S.H."/>
            <person name="Heuer A."/>
            <person name="Rast P."/>
            <person name="Oberbeckmann S."/>
            <person name="Bunk B."/>
            <person name="Jeske O."/>
            <person name="Meyerdierks A."/>
            <person name="Storesund J.E."/>
            <person name="Kallscheuer N."/>
            <person name="Luecker S."/>
            <person name="Lage O.M."/>
            <person name="Pohl T."/>
            <person name="Merkel B.J."/>
            <person name="Hornburger P."/>
            <person name="Mueller R.-W."/>
            <person name="Bruemmer F."/>
            <person name="Labrenz M."/>
            <person name="Spormann A.M."/>
            <person name="Op Den Camp H."/>
            <person name="Overmann J."/>
            <person name="Amann R."/>
            <person name="Jetten M.S.M."/>
            <person name="Mascher T."/>
            <person name="Medema M.H."/>
            <person name="Devos D.P."/>
            <person name="Kaster A.-K."/>
            <person name="Ovreas L."/>
            <person name="Rohde M."/>
            <person name="Galperin M.Y."/>
            <person name="Jogler C."/>
        </authorList>
    </citation>
    <scope>NUCLEOTIDE SEQUENCE [LARGE SCALE GENOMIC DNA]</scope>
    <source>
        <strain evidence="4 5">Mal64</strain>
    </source>
</reference>
<dbReference type="PANTHER" id="PTHR43143:SF1">
    <property type="entry name" value="SERINE_THREONINE-PROTEIN PHOSPHATASE CPPED1"/>
    <property type="match status" value="1"/>
</dbReference>
<dbReference type="InterPro" id="IPR004843">
    <property type="entry name" value="Calcineurin-like_PHP"/>
</dbReference>
<keyword evidence="2" id="KW-0732">Signal</keyword>
<dbReference type="AlphaFoldDB" id="A0A5C5ZHK3"/>
<feature type="chain" id="PRO_5023106339" evidence="2">
    <location>
        <begin position="21"/>
        <end position="648"/>
    </location>
</feature>
<evidence type="ECO:0000256" key="2">
    <source>
        <dbReference type="SAM" id="SignalP"/>
    </source>
</evidence>
<proteinExistence type="predicted"/>
<evidence type="ECO:0000313" key="4">
    <source>
        <dbReference type="EMBL" id="TWT86600.1"/>
    </source>
</evidence>
<sequence length="648" mass="72576" precursor="true">MNSSLRCFALLLLAVTPAWGHENHADESHDHAGPDTEAREIGAREIGSALALPTFDGPKPWSDKPVLSDEGRFQIAIMTDRTGGHRPGVWMQAVRKLNMLRPEFVVSVGDLIEGYTDDRDRALAEWREFLGFIDRLEMKFFFVAGNHDVTNPMLHKLWRERFGKEWYSFDYRGVHFLCLSSEDPTPQHLSDEQVAFVRSDLDQHADASHTLVFLHKPLWTYAERDLAGGGPDRTNWKKVEALLAGRPHTVFSGHVHHYVQYERNGGSNYYSLATTGGGSQLRGDDYGEFDHVTWLTMQGGRPHVVNLRLEGILPHDVVTEESANTFRGFLADTAVEVAPILLTSEEQFTEGDLHLRLVNDFGETVELEGEFDGLPLKGLTVDPQKIRMSVGPTGVAEKSVRLRFEEPMDLDRLSMVTFVAKTKTLSDNPLRAERLVPVLIDRKHTAWALTETPKIDGELGDWRPLTGGKALPFRSRDNALVLDAPEHWQGPTDGSFAFAAAHDEKRLYFAGEVTDERLTEGDRLEFIVDGRPLARRLESHWLYKEVRLSVAPVGDGERVEASARRGDKKPIEGVEGAGHKTEQGYAFEASLPIEVLSERSGDDAWRGFQLAVVLHDVDDRGEVASRVLWRGSPSVDSTNTGYGQFLLD</sequence>
<dbReference type="RefSeq" id="WP_146402506.1">
    <property type="nucleotide sequence ID" value="NZ_SJPQ01000004.1"/>
</dbReference>
<evidence type="ECO:0000313" key="5">
    <source>
        <dbReference type="Proteomes" id="UP000315440"/>
    </source>
</evidence>
<keyword evidence="5" id="KW-1185">Reference proteome</keyword>
<dbReference type="Gene3D" id="2.60.40.1190">
    <property type="match status" value="1"/>
</dbReference>
<feature type="region of interest" description="Disordered" evidence="1">
    <location>
        <begin position="559"/>
        <end position="579"/>
    </location>
</feature>
<feature type="signal peptide" evidence="2">
    <location>
        <begin position="1"/>
        <end position="20"/>
    </location>
</feature>